<evidence type="ECO:0000313" key="1">
    <source>
        <dbReference type="EMBL" id="MCI80764.1"/>
    </source>
</evidence>
<organism evidence="1 2">
    <name type="scientific">Trifolium medium</name>
    <dbReference type="NCBI Taxonomy" id="97028"/>
    <lineage>
        <taxon>Eukaryota</taxon>
        <taxon>Viridiplantae</taxon>
        <taxon>Streptophyta</taxon>
        <taxon>Embryophyta</taxon>
        <taxon>Tracheophyta</taxon>
        <taxon>Spermatophyta</taxon>
        <taxon>Magnoliopsida</taxon>
        <taxon>eudicotyledons</taxon>
        <taxon>Gunneridae</taxon>
        <taxon>Pentapetalae</taxon>
        <taxon>rosids</taxon>
        <taxon>fabids</taxon>
        <taxon>Fabales</taxon>
        <taxon>Fabaceae</taxon>
        <taxon>Papilionoideae</taxon>
        <taxon>50 kb inversion clade</taxon>
        <taxon>NPAAA clade</taxon>
        <taxon>Hologalegina</taxon>
        <taxon>IRL clade</taxon>
        <taxon>Trifolieae</taxon>
        <taxon>Trifolium</taxon>
    </lineage>
</organism>
<evidence type="ECO:0000313" key="2">
    <source>
        <dbReference type="Proteomes" id="UP000265520"/>
    </source>
</evidence>
<dbReference type="EMBL" id="LXQA011002728">
    <property type="protein sequence ID" value="MCI80764.1"/>
    <property type="molecule type" value="Genomic_DNA"/>
</dbReference>
<name>A0A392UXJ8_9FABA</name>
<proteinExistence type="predicted"/>
<protein>
    <submittedName>
        <fullName evidence="1">Uncharacterized protein</fullName>
    </submittedName>
</protein>
<feature type="non-terminal residue" evidence="1">
    <location>
        <position position="37"/>
    </location>
</feature>
<dbReference type="AlphaFoldDB" id="A0A392UXJ8"/>
<accession>A0A392UXJ8</accession>
<dbReference type="Proteomes" id="UP000265520">
    <property type="component" value="Unassembled WGS sequence"/>
</dbReference>
<reference evidence="1 2" key="1">
    <citation type="journal article" date="2018" name="Front. Plant Sci.">
        <title>Red Clover (Trifolium pratense) and Zigzag Clover (T. medium) - A Picture of Genomic Similarities and Differences.</title>
        <authorList>
            <person name="Dluhosova J."/>
            <person name="Istvanek J."/>
            <person name="Nedelnik J."/>
            <person name="Repkova J."/>
        </authorList>
    </citation>
    <scope>NUCLEOTIDE SEQUENCE [LARGE SCALE GENOMIC DNA]</scope>
    <source>
        <strain evidence="2">cv. 10/8</strain>
        <tissue evidence="1">Leaf</tissue>
    </source>
</reference>
<keyword evidence="2" id="KW-1185">Reference proteome</keyword>
<sequence length="37" mass="3987">MCGVQGHAITECQVLTGVSPDQVNYTQGNPYSNTYNP</sequence>
<comment type="caution">
    <text evidence="1">The sequence shown here is derived from an EMBL/GenBank/DDBJ whole genome shotgun (WGS) entry which is preliminary data.</text>
</comment>